<gene>
    <name evidence="6" type="ORF">Pma05_01340</name>
</gene>
<evidence type="ECO:0000313" key="7">
    <source>
        <dbReference type="Proteomes" id="UP000621500"/>
    </source>
</evidence>
<evidence type="ECO:0000256" key="3">
    <source>
        <dbReference type="ARBA" id="ARBA00022676"/>
    </source>
</evidence>
<reference evidence="6 7" key="1">
    <citation type="submission" date="2021-01" db="EMBL/GenBank/DDBJ databases">
        <title>Whole genome shotgun sequence of Plantactinospora mayteni NBRC 109088.</title>
        <authorList>
            <person name="Komaki H."/>
            <person name="Tamura T."/>
        </authorList>
    </citation>
    <scope>NUCLEOTIDE SEQUENCE [LARGE SCALE GENOMIC DNA]</scope>
    <source>
        <strain evidence="6 7">NBRC 109088</strain>
    </source>
</reference>
<name>A0ABQ4EFQ7_9ACTN</name>
<proteinExistence type="inferred from homology"/>
<evidence type="ECO:0000256" key="1">
    <source>
        <dbReference type="ARBA" id="ARBA00004776"/>
    </source>
</evidence>
<dbReference type="EMBL" id="BONX01000002">
    <property type="protein sequence ID" value="GIG93561.1"/>
    <property type="molecule type" value="Genomic_DNA"/>
</dbReference>
<protein>
    <recommendedName>
        <fullName evidence="5">Glycosyltransferase 2-like domain-containing protein</fullName>
    </recommendedName>
</protein>
<keyword evidence="7" id="KW-1185">Reference proteome</keyword>
<dbReference type="SUPFAM" id="SSF53448">
    <property type="entry name" value="Nucleotide-diphospho-sugar transferases"/>
    <property type="match status" value="1"/>
</dbReference>
<dbReference type="Proteomes" id="UP000621500">
    <property type="component" value="Unassembled WGS sequence"/>
</dbReference>
<evidence type="ECO:0000256" key="2">
    <source>
        <dbReference type="ARBA" id="ARBA00006739"/>
    </source>
</evidence>
<dbReference type="PANTHER" id="PTHR43179:SF12">
    <property type="entry name" value="GALACTOFURANOSYLTRANSFERASE GLFT2"/>
    <property type="match status" value="1"/>
</dbReference>
<dbReference type="PANTHER" id="PTHR43179">
    <property type="entry name" value="RHAMNOSYLTRANSFERASE WBBL"/>
    <property type="match status" value="1"/>
</dbReference>
<dbReference type="RefSeq" id="WP_203855250.1">
    <property type="nucleotide sequence ID" value="NZ_BAAAZQ010000003.1"/>
</dbReference>
<evidence type="ECO:0000313" key="6">
    <source>
        <dbReference type="EMBL" id="GIG93561.1"/>
    </source>
</evidence>
<dbReference type="InterPro" id="IPR001173">
    <property type="entry name" value="Glyco_trans_2-like"/>
</dbReference>
<keyword evidence="4" id="KW-0808">Transferase</keyword>
<evidence type="ECO:0000256" key="4">
    <source>
        <dbReference type="ARBA" id="ARBA00022679"/>
    </source>
</evidence>
<comment type="pathway">
    <text evidence="1">Cell wall biogenesis; cell wall polysaccharide biosynthesis.</text>
</comment>
<comment type="caution">
    <text evidence="6">The sequence shown here is derived from an EMBL/GenBank/DDBJ whole genome shotgun (WGS) entry which is preliminary data.</text>
</comment>
<sequence>MTTEEVDRPPEADTGTVTPGVTAVVPVLGRVDETARLLGSLAVAAARCPEPVDVVLVDDSTPDDARAHRATCARHGARYLRGPRHVGAKRNLGVYHARHDLLLFTDSDCRVSPDLLRRYVTGIRRAPAEVAGIAGPTLVEESPTAVFRIMRRSHLLNGDLEMPRAGRSLSWATTSNLLLRRDAFLAVGGFVEESLTTVSGEDVDLGLRLTGQGRAIRADPDATVTHDRMSSDSVRSVWRRLFGYGRSEQWLATVHPERRTARCNPVTVLGLAGGVAVATLGRTRGRSALLVPLVAGVGLGLRAWRRRRPGDSARGVADAVACAALEYAFDVGAVVAAVQLRRPDLLFGGFRSTDDDSDG</sequence>
<dbReference type="Pfam" id="PF00535">
    <property type="entry name" value="Glycos_transf_2"/>
    <property type="match status" value="1"/>
</dbReference>
<evidence type="ECO:0000259" key="5">
    <source>
        <dbReference type="Pfam" id="PF00535"/>
    </source>
</evidence>
<accession>A0ABQ4EFQ7</accession>
<dbReference type="InterPro" id="IPR029044">
    <property type="entry name" value="Nucleotide-diphossugar_trans"/>
</dbReference>
<dbReference type="Gene3D" id="3.90.550.10">
    <property type="entry name" value="Spore Coat Polysaccharide Biosynthesis Protein SpsA, Chain A"/>
    <property type="match status" value="1"/>
</dbReference>
<feature type="domain" description="Glycosyltransferase 2-like" evidence="5">
    <location>
        <begin position="23"/>
        <end position="184"/>
    </location>
</feature>
<organism evidence="6 7">
    <name type="scientific">Plantactinospora mayteni</name>
    <dbReference type="NCBI Taxonomy" id="566021"/>
    <lineage>
        <taxon>Bacteria</taxon>
        <taxon>Bacillati</taxon>
        <taxon>Actinomycetota</taxon>
        <taxon>Actinomycetes</taxon>
        <taxon>Micromonosporales</taxon>
        <taxon>Micromonosporaceae</taxon>
        <taxon>Plantactinospora</taxon>
    </lineage>
</organism>
<keyword evidence="3" id="KW-0328">Glycosyltransferase</keyword>
<comment type="similarity">
    <text evidence="2">Belongs to the glycosyltransferase 2 family.</text>
</comment>